<organism evidence="1 2">
    <name type="scientific">Naganishia liquefaciens</name>
    <dbReference type="NCBI Taxonomy" id="104408"/>
    <lineage>
        <taxon>Eukaryota</taxon>
        <taxon>Fungi</taxon>
        <taxon>Dikarya</taxon>
        <taxon>Basidiomycota</taxon>
        <taxon>Agaricomycotina</taxon>
        <taxon>Tremellomycetes</taxon>
        <taxon>Filobasidiales</taxon>
        <taxon>Filobasidiaceae</taxon>
        <taxon>Naganishia</taxon>
    </lineage>
</organism>
<dbReference type="OrthoDB" id="2584600at2759"/>
<gene>
    <name evidence="1" type="ORF">NliqN6_2955</name>
</gene>
<accession>A0A8H3TTE9</accession>
<comment type="caution">
    <text evidence="1">The sequence shown here is derived from an EMBL/GenBank/DDBJ whole genome shotgun (WGS) entry which is preliminary data.</text>
</comment>
<dbReference type="EMBL" id="BLZA01000018">
    <property type="protein sequence ID" value="GHJ86553.1"/>
    <property type="molecule type" value="Genomic_DNA"/>
</dbReference>
<dbReference type="AlphaFoldDB" id="A0A8H3TTE9"/>
<evidence type="ECO:0000313" key="2">
    <source>
        <dbReference type="Proteomes" id="UP000620104"/>
    </source>
</evidence>
<sequence length="199" mass="21786">MAPGFMQRASMVIPVSARTEDESLTLDDEAILRSIEVDLEKVSPAATKAAYGPGQREHREWCLQRAIKDGKVALEEIENPSRRALEDMKRTMVTGSRVAVFLKECVVGRAHKPKGKQRGKKKSDASAAIGEVAGKTVGAAVLNQYLSALCRLHKNHQAASNGQLPSPRVHPAVTNLARTERLKTAVRTKSHLNDRTESE</sequence>
<keyword evidence="2" id="KW-1185">Reference proteome</keyword>
<dbReference type="Proteomes" id="UP000620104">
    <property type="component" value="Unassembled WGS sequence"/>
</dbReference>
<protein>
    <submittedName>
        <fullName evidence="1">Uncharacterized protein</fullName>
    </submittedName>
</protein>
<evidence type="ECO:0000313" key="1">
    <source>
        <dbReference type="EMBL" id="GHJ86553.1"/>
    </source>
</evidence>
<reference evidence="1" key="1">
    <citation type="submission" date="2020-07" db="EMBL/GenBank/DDBJ databases">
        <title>Draft Genome Sequence of a Deep-Sea Yeast, Naganishia (Cryptococcus) liquefaciens strain N6.</title>
        <authorList>
            <person name="Han Y.W."/>
            <person name="Kajitani R."/>
            <person name="Morimoto H."/>
            <person name="Parhat M."/>
            <person name="Tsubouchi H."/>
            <person name="Bakenova O."/>
            <person name="Ogata M."/>
            <person name="Argunhan B."/>
            <person name="Aoki R."/>
            <person name="Kajiwara S."/>
            <person name="Itoh T."/>
            <person name="Iwasaki H."/>
        </authorList>
    </citation>
    <scope>NUCLEOTIDE SEQUENCE</scope>
    <source>
        <strain evidence="1">N6</strain>
    </source>
</reference>
<proteinExistence type="predicted"/>
<name>A0A8H3TTE9_9TREE</name>